<dbReference type="Proteomes" id="UP000832011">
    <property type="component" value="Chromosome"/>
</dbReference>
<sequence>MTKLVILDRDGVINEDRDDFVKSVDEWVALPGSMDAIAFLNQADIKVVVATNQSGIGRGFFTIHDLNEMHAKMHRLVQQAGGQIEAVWFCPHTAADKCGCRKPLPGMIEDILQRYLNTDPDELYLVGDSLRDLQAIEAVGGQPVLVLTGKGQKTLRDPALPEDTIVYHDLLEFAQTMLQNHQKRQAAQAEQEE</sequence>
<evidence type="ECO:0000313" key="9">
    <source>
        <dbReference type="Proteomes" id="UP000832011"/>
    </source>
</evidence>
<comment type="similarity">
    <text evidence="7">Belongs to the gmhB family.</text>
</comment>
<evidence type="ECO:0000256" key="7">
    <source>
        <dbReference type="PIRNR" id="PIRNR004682"/>
    </source>
</evidence>
<dbReference type="InterPro" id="IPR023214">
    <property type="entry name" value="HAD_sf"/>
</dbReference>
<reference evidence="8 9" key="1">
    <citation type="journal article" date="2022" name="Res Sq">
        <title>Evolution of multicellular longitudinally dividing oral cavity symbionts (Neisseriaceae).</title>
        <authorList>
            <person name="Nyongesa S."/>
            <person name="Weber P."/>
            <person name="Bernet E."/>
            <person name="Pullido F."/>
            <person name="Nieckarz M."/>
            <person name="Delaby M."/>
            <person name="Nieves C."/>
            <person name="Viehboeck T."/>
            <person name="Krause N."/>
            <person name="Rivera-Millot A."/>
            <person name="Nakamura A."/>
            <person name="Vischer N."/>
            <person name="VanNieuwenhze M."/>
            <person name="Brun Y."/>
            <person name="Cava F."/>
            <person name="Bulgheresi S."/>
            <person name="Veyrier F."/>
        </authorList>
    </citation>
    <scope>NUCLEOTIDE SEQUENCE [LARGE SCALE GENOMIC DNA]</scope>
    <source>
        <strain evidence="8 9">SN4</strain>
    </source>
</reference>
<keyword evidence="9" id="KW-1185">Reference proteome</keyword>
<keyword evidence="2 7" id="KW-0963">Cytoplasm</keyword>
<dbReference type="InterPro" id="IPR006549">
    <property type="entry name" value="HAD-SF_hydro_IIIA"/>
</dbReference>
<evidence type="ECO:0000256" key="4">
    <source>
        <dbReference type="ARBA" id="ARBA00022801"/>
    </source>
</evidence>
<protein>
    <recommendedName>
        <fullName evidence="6 7">D,D-heptose 1,7-bisphosphate phosphatase</fullName>
        <ecNumber evidence="7">3.1.3.-</ecNumber>
    </recommendedName>
</protein>
<dbReference type="NCBIfam" id="TIGR01656">
    <property type="entry name" value="Histidinol-ppas"/>
    <property type="match status" value="1"/>
</dbReference>
<dbReference type="NCBIfam" id="TIGR01662">
    <property type="entry name" value="HAD-SF-IIIA"/>
    <property type="match status" value="1"/>
</dbReference>
<dbReference type="RefSeq" id="WP_058355761.1">
    <property type="nucleotide sequence ID" value="NZ_CABKVG010000008.1"/>
</dbReference>
<dbReference type="PIRSF" id="PIRSF004682">
    <property type="entry name" value="GmhB"/>
    <property type="match status" value="1"/>
</dbReference>
<evidence type="ECO:0000256" key="2">
    <source>
        <dbReference type="ARBA" id="ARBA00022490"/>
    </source>
</evidence>
<dbReference type="InterPro" id="IPR004446">
    <property type="entry name" value="Heptose_bisP_phosphatase"/>
</dbReference>
<dbReference type="Pfam" id="PF00702">
    <property type="entry name" value="Hydrolase"/>
    <property type="match status" value="1"/>
</dbReference>
<evidence type="ECO:0000256" key="1">
    <source>
        <dbReference type="ARBA" id="ARBA00004496"/>
    </source>
</evidence>
<comment type="subcellular location">
    <subcellularLocation>
        <location evidence="1 7">Cytoplasm</location>
    </subcellularLocation>
</comment>
<keyword evidence="4 7" id="KW-0378">Hydrolase</keyword>
<dbReference type="SUPFAM" id="SSF56784">
    <property type="entry name" value="HAD-like"/>
    <property type="match status" value="1"/>
</dbReference>
<gene>
    <name evidence="8" type="primary">gmhB</name>
    <name evidence="8" type="ORF">LVJ82_05095</name>
</gene>
<dbReference type="EMBL" id="CP091511">
    <property type="protein sequence ID" value="UOO90360.1"/>
    <property type="molecule type" value="Genomic_DNA"/>
</dbReference>
<accession>A0ABY4E644</accession>
<dbReference type="InterPro" id="IPR036412">
    <property type="entry name" value="HAD-like_sf"/>
</dbReference>
<evidence type="ECO:0000313" key="8">
    <source>
        <dbReference type="EMBL" id="UOO90360.1"/>
    </source>
</evidence>
<dbReference type="EC" id="3.1.3.-" evidence="7"/>
<dbReference type="PANTHER" id="PTHR42891">
    <property type="entry name" value="D-GLYCERO-BETA-D-MANNO-HEPTOSE-1,7-BISPHOSPHATE 7-PHOSPHATASE"/>
    <property type="match status" value="1"/>
</dbReference>
<evidence type="ECO:0000256" key="6">
    <source>
        <dbReference type="ARBA" id="ARBA00031828"/>
    </source>
</evidence>
<dbReference type="GO" id="GO:0034200">
    <property type="term" value="F:D-glycero-beta-D-manno-heptose 1,7-bisphosphate 7-phosphatase activity"/>
    <property type="evidence" value="ECO:0007669"/>
    <property type="project" value="UniProtKB-EC"/>
</dbReference>
<keyword evidence="3" id="KW-0479">Metal-binding</keyword>
<dbReference type="CDD" id="cd07503">
    <property type="entry name" value="HAD_HisB-N"/>
    <property type="match status" value="1"/>
</dbReference>
<dbReference type="NCBIfam" id="NF006506">
    <property type="entry name" value="PRK08942.1"/>
    <property type="match status" value="1"/>
</dbReference>
<name>A0ABY4E644_9NEIS</name>
<evidence type="ECO:0000256" key="5">
    <source>
        <dbReference type="ARBA" id="ARBA00023277"/>
    </source>
</evidence>
<dbReference type="InterPro" id="IPR006543">
    <property type="entry name" value="Histidinol-phos"/>
</dbReference>
<proteinExistence type="inferred from homology"/>
<dbReference type="Gene3D" id="3.40.50.1000">
    <property type="entry name" value="HAD superfamily/HAD-like"/>
    <property type="match status" value="1"/>
</dbReference>
<evidence type="ECO:0000256" key="3">
    <source>
        <dbReference type="ARBA" id="ARBA00022723"/>
    </source>
</evidence>
<keyword evidence="5 7" id="KW-0119">Carbohydrate metabolism</keyword>
<organism evidence="8 9">
    <name type="scientific">Vitreoscilla massiliensis</name>
    <dbReference type="NCBI Taxonomy" id="1689272"/>
    <lineage>
        <taxon>Bacteria</taxon>
        <taxon>Pseudomonadati</taxon>
        <taxon>Pseudomonadota</taxon>
        <taxon>Betaproteobacteria</taxon>
        <taxon>Neisseriales</taxon>
        <taxon>Neisseriaceae</taxon>
        <taxon>Vitreoscilla</taxon>
    </lineage>
</organism>
<dbReference type="PANTHER" id="PTHR42891:SF1">
    <property type="entry name" value="D-GLYCERO-BETA-D-MANNO-HEPTOSE-1,7-BISPHOSPHATE 7-PHOSPHATASE"/>
    <property type="match status" value="1"/>
</dbReference>